<keyword evidence="5" id="KW-0268">Exocytosis</keyword>
<dbReference type="Gene3D" id="2.30.29.30">
    <property type="entry name" value="Pleckstrin-homology domain (PH domain)/Phosphotyrosine-binding domain (PTB)"/>
    <property type="match status" value="1"/>
</dbReference>
<protein>
    <recommendedName>
        <fullName evidence="3">Exocyst complex component EXO84</fullName>
    </recommendedName>
</protein>
<keyword evidence="7" id="KW-0175">Coiled coil</keyword>
<dbReference type="InterPro" id="IPR011993">
    <property type="entry name" value="PH-like_dom_sf"/>
</dbReference>
<evidence type="ECO:0000256" key="2">
    <source>
        <dbReference type="ARBA" id="ARBA00007210"/>
    </source>
</evidence>
<dbReference type="AlphaFoldDB" id="A0A9P8PRJ8"/>
<evidence type="ECO:0000313" key="10">
    <source>
        <dbReference type="EMBL" id="KAH3677012.1"/>
    </source>
</evidence>
<evidence type="ECO:0000256" key="5">
    <source>
        <dbReference type="ARBA" id="ARBA00022483"/>
    </source>
</evidence>
<dbReference type="Proteomes" id="UP000769528">
    <property type="component" value="Unassembled WGS sequence"/>
</dbReference>
<evidence type="ECO:0000256" key="7">
    <source>
        <dbReference type="SAM" id="Coils"/>
    </source>
</evidence>
<comment type="similarity">
    <text evidence="2">Belongs to the EXO84 family.</text>
</comment>
<dbReference type="GO" id="GO:0015031">
    <property type="term" value="P:protein transport"/>
    <property type="evidence" value="ECO:0007669"/>
    <property type="project" value="UniProtKB-KW"/>
</dbReference>
<evidence type="ECO:0000256" key="6">
    <source>
        <dbReference type="ARBA" id="ARBA00022927"/>
    </source>
</evidence>
<dbReference type="GO" id="GO:0030133">
    <property type="term" value="C:transport vesicle"/>
    <property type="evidence" value="ECO:0007669"/>
    <property type="project" value="UniProtKB-SubCell"/>
</dbReference>
<dbReference type="SUPFAM" id="SSF74788">
    <property type="entry name" value="Cullin repeat-like"/>
    <property type="match status" value="1"/>
</dbReference>
<dbReference type="GO" id="GO:0006893">
    <property type="term" value="P:Golgi to plasma membrane transport"/>
    <property type="evidence" value="ECO:0007669"/>
    <property type="project" value="TreeGrafter"/>
</dbReference>
<dbReference type="GO" id="GO:0000145">
    <property type="term" value="C:exocyst"/>
    <property type="evidence" value="ECO:0007669"/>
    <property type="project" value="InterPro"/>
</dbReference>
<feature type="coiled-coil region" evidence="7">
    <location>
        <begin position="240"/>
        <end position="267"/>
    </location>
</feature>
<reference evidence="10" key="2">
    <citation type="submission" date="2021-01" db="EMBL/GenBank/DDBJ databases">
        <authorList>
            <person name="Schikora-Tamarit M.A."/>
        </authorList>
    </citation>
    <scope>NUCLEOTIDE SEQUENCE</scope>
    <source>
        <strain evidence="10">CBS6341</strain>
    </source>
</reference>
<dbReference type="Gene3D" id="1.20.58.1210">
    <property type="entry name" value="Exo84p, N-terminal helical domain"/>
    <property type="match status" value="1"/>
</dbReference>
<dbReference type="InterPro" id="IPR032403">
    <property type="entry name" value="Exo84_C"/>
</dbReference>
<evidence type="ECO:0000313" key="11">
    <source>
        <dbReference type="Proteomes" id="UP000769528"/>
    </source>
</evidence>
<dbReference type="InterPro" id="IPR033961">
    <property type="entry name" value="Exo84"/>
</dbReference>
<comment type="subcellular location">
    <subcellularLocation>
        <location evidence="1">Cytoplasmic vesicle</location>
        <location evidence="1">Secretory vesicle</location>
    </subcellularLocation>
</comment>
<feature type="compositionally biased region" description="Polar residues" evidence="8">
    <location>
        <begin position="457"/>
        <end position="469"/>
    </location>
</feature>
<keyword evidence="4" id="KW-0813">Transport</keyword>
<evidence type="ECO:0000256" key="3">
    <source>
        <dbReference type="ARBA" id="ARBA00021269"/>
    </source>
</evidence>
<evidence type="ECO:0000259" key="9">
    <source>
        <dbReference type="Pfam" id="PF16528"/>
    </source>
</evidence>
<dbReference type="Pfam" id="PF16528">
    <property type="entry name" value="Exo84_C"/>
    <property type="match status" value="1"/>
</dbReference>
<comment type="caution">
    <text evidence="10">The sequence shown here is derived from an EMBL/GenBank/DDBJ whole genome shotgun (WGS) entry which is preliminary data.</text>
</comment>
<evidence type="ECO:0000256" key="8">
    <source>
        <dbReference type="SAM" id="MobiDB-lite"/>
    </source>
</evidence>
<dbReference type="Pfam" id="PF25345">
    <property type="entry name" value="PH_EXO84"/>
    <property type="match status" value="1"/>
</dbReference>
<dbReference type="Pfam" id="PF08700">
    <property type="entry name" value="VPS51_Exo84_N"/>
    <property type="match status" value="1"/>
</dbReference>
<feature type="domain" description="Exocyst component Exo84 C-terminal" evidence="9">
    <location>
        <begin position="525"/>
        <end position="739"/>
    </location>
</feature>
<feature type="region of interest" description="Disordered" evidence="8">
    <location>
        <begin position="114"/>
        <end position="140"/>
    </location>
</feature>
<proteinExistence type="inferred from homology"/>
<keyword evidence="6" id="KW-0653">Protein transport</keyword>
<dbReference type="InterPro" id="IPR016159">
    <property type="entry name" value="Cullin_repeat-like_dom_sf"/>
</dbReference>
<accession>A0A9P8PRJ8</accession>
<sequence>MVDFSLRKTKGFGNTNLNNNDADNHQERRTKKKDNPYANLQMSGNTTNAYLPSINSKDKAKMGKSMQRRMSVHQVDPPLQFSSTNAPSLPNIKLDQYQQPQPQSQLQQLNADESLQSDNGSLPPVQSQNDGSQSRIPYQSQQIRRAQSNGYAIKTQQRPLDLYDPNTLKLLGESSFNAERFVATRLNDATASEIEKFSSNLSNLNRKVNNDINNLSIETYEKLLQSSKELKSTDSEMKFLRNAINDLADLNLEMREVAEKKVQLELDQTSQVNKTNSISKQELKKQRDRSSIIVLEKMWANEMNSLFKHVEGAQKYITAIPGRHIIAESGRWYELNAATFKSLQPAHIFLLNDLILVATRRRKGQRKKSDDQSLIADQCWPLREIKLMELKKEPKDGKNLYAINITYNSLSYTYQTDRLDHYEKILQGYKNARDELRDITEAEDLRQKKLRDSVNLAISENNGNNNYSSPKKGHSRTHSNGTHASNRQSLNNKRNSHNILQDISTRIHSRSRSLDNSNTLKILKALDDQIDEIDILIFHKNFKTSIEKLCELETELSALVRLCNEEESLLLNVSQLKIGSRRDEILKELIAKLKFNENHQLSFSEIENAINDLVELSQIDIAKTLFLNNRTNYINGSIARVVEVRDNENKPKIVEHIVEISIVQFQNMKVAIELYRKLFGKEISSLSYLIDWVIMETKKHIDRLSKILNNVKLKKSKLESSIVVIHRQMIELKDFGLDVEYLMDDFFRSIDTE</sequence>
<dbReference type="GO" id="GO:0006887">
    <property type="term" value="P:exocytosis"/>
    <property type="evidence" value="ECO:0007669"/>
    <property type="project" value="UniProtKB-KW"/>
</dbReference>
<dbReference type="PANTHER" id="PTHR21426:SF12">
    <property type="entry name" value="EXOCYST COMPLEX COMPONENT 8"/>
    <property type="match status" value="1"/>
</dbReference>
<feature type="compositionally biased region" description="Polar residues" evidence="8">
    <location>
        <begin position="478"/>
        <end position="497"/>
    </location>
</feature>
<dbReference type="InterPro" id="IPR042560">
    <property type="entry name" value="Exo84_C_2"/>
</dbReference>
<evidence type="ECO:0000256" key="4">
    <source>
        <dbReference type="ARBA" id="ARBA00022448"/>
    </source>
</evidence>
<feature type="region of interest" description="Disordered" evidence="8">
    <location>
        <begin position="457"/>
        <end position="497"/>
    </location>
</feature>
<organism evidence="10 11">
    <name type="scientific">Wickerhamomyces mucosus</name>
    <dbReference type="NCBI Taxonomy" id="1378264"/>
    <lineage>
        <taxon>Eukaryota</taxon>
        <taxon>Fungi</taxon>
        <taxon>Dikarya</taxon>
        <taxon>Ascomycota</taxon>
        <taxon>Saccharomycotina</taxon>
        <taxon>Saccharomycetes</taxon>
        <taxon>Phaffomycetales</taxon>
        <taxon>Wickerhamomycetaceae</taxon>
        <taxon>Wickerhamomyces</taxon>
    </lineage>
</organism>
<evidence type="ECO:0000256" key="1">
    <source>
        <dbReference type="ARBA" id="ARBA00004398"/>
    </source>
</evidence>
<dbReference type="InterPro" id="IPR042561">
    <property type="entry name" value="Exo84_C_1"/>
</dbReference>
<reference evidence="10" key="1">
    <citation type="journal article" date="2021" name="Open Biol.">
        <title>Shared evolutionary footprints suggest mitochondrial oxidative damage underlies multiple complex I losses in fungi.</title>
        <authorList>
            <person name="Schikora-Tamarit M.A."/>
            <person name="Marcet-Houben M."/>
            <person name="Nosek J."/>
            <person name="Gabaldon T."/>
        </authorList>
    </citation>
    <scope>NUCLEOTIDE SEQUENCE</scope>
    <source>
        <strain evidence="10">CBS6341</strain>
    </source>
</reference>
<dbReference type="Gene3D" id="1.20.58.1220">
    <property type="entry name" value="Exo84p, C-terminal helical domain"/>
    <property type="match status" value="1"/>
</dbReference>
<dbReference type="OrthoDB" id="642193at2759"/>
<feature type="compositionally biased region" description="Polar residues" evidence="8">
    <location>
        <begin position="38"/>
        <end position="55"/>
    </location>
</feature>
<dbReference type="SUPFAM" id="SSF50729">
    <property type="entry name" value="PH domain-like"/>
    <property type="match status" value="1"/>
</dbReference>
<feature type="coiled-coil region" evidence="7">
    <location>
        <begin position="187"/>
        <end position="214"/>
    </location>
</feature>
<keyword evidence="11" id="KW-1185">Reference proteome</keyword>
<feature type="region of interest" description="Disordered" evidence="8">
    <location>
        <begin position="1"/>
        <end position="92"/>
    </location>
</feature>
<dbReference type="EMBL" id="JAEUBF010000556">
    <property type="protein sequence ID" value="KAH3677012.1"/>
    <property type="molecule type" value="Genomic_DNA"/>
</dbReference>
<gene>
    <name evidence="10" type="ORF">WICMUC_001918</name>
</gene>
<name>A0A9P8PRJ8_9ASCO</name>
<dbReference type="PANTHER" id="PTHR21426">
    <property type="entry name" value="EXOCYST COMPLEX COMPONENT 8"/>
    <property type="match status" value="1"/>
</dbReference>